<dbReference type="OrthoDB" id="491027at2"/>
<gene>
    <name evidence="1" type="ORF">DSM106972_015950</name>
</gene>
<dbReference type="Proteomes" id="UP000271624">
    <property type="component" value="Unassembled WGS sequence"/>
</dbReference>
<protein>
    <submittedName>
        <fullName evidence="1">Uncharacterized protein</fullName>
    </submittedName>
</protein>
<reference evidence="1" key="2">
    <citation type="journal article" date="2019" name="Genome Biol. Evol.">
        <title>Day and night: Metabolic profiles and evolutionary relationships of six axenic non-marine cyanobacteria.</title>
        <authorList>
            <person name="Will S.E."/>
            <person name="Henke P."/>
            <person name="Boedeker C."/>
            <person name="Huang S."/>
            <person name="Brinkmann H."/>
            <person name="Rohde M."/>
            <person name="Jarek M."/>
            <person name="Friedl T."/>
            <person name="Seufert S."/>
            <person name="Schumacher M."/>
            <person name="Overmann J."/>
            <person name="Neumann-Schaal M."/>
            <person name="Petersen J."/>
        </authorList>
    </citation>
    <scope>NUCLEOTIDE SEQUENCE [LARGE SCALE GENOMIC DNA]</scope>
    <source>
        <strain evidence="1">PCC 7102</strain>
    </source>
</reference>
<reference evidence="1" key="1">
    <citation type="submission" date="2018-12" db="EMBL/GenBank/DDBJ databases">
        <authorList>
            <person name="Will S."/>
            <person name="Neumann-Schaal M."/>
            <person name="Henke P."/>
        </authorList>
    </citation>
    <scope>NUCLEOTIDE SEQUENCE</scope>
    <source>
        <strain evidence="1">PCC 7102</strain>
    </source>
</reference>
<evidence type="ECO:0000313" key="2">
    <source>
        <dbReference type="Proteomes" id="UP000271624"/>
    </source>
</evidence>
<sequence>MITYCSEGDKPIVKYSFNGVEKKFKSPKSPITIETKETPIEGSDSYQAEGFTITFYSPNNSRFVEATVLDYKVFKEEIDGILYNSIKWKNCGETSFQSSVEIDPQTLTIDATKKCPIDQQGKVRCSIIIRHQDLIIFQDQGQCPLIYSVQCGNCASGEIECKSNTYPGYCCISCQGTSQRIKNLSNKIK</sequence>
<evidence type="ECO:0000313" key="1">
    <source>
        <dbReference type="EMBL" id="RUT08427.1"/>
    </source>
</evidence>
<dbReference type="AlphaFoldDB" id="A0A3S1CSB4"/>
<accession>A0A3S1CSB4</accession>
<dbReference type="EMBL" id="RSCL01000003">
    <property type="protein sequence ID" value="RUT08427.1"/>
    <property type="molecule type" value="Genomic_DNA"/>
</dbReference>
<keyword evidence="2" id="KW-1185">Reference proteome</keyword>
<dbReference type="RefSeq" id="WP_127080232.1">
    <property type="nucleotide sequence ID" value="NZ_RSCL01000003.1"/>
</dbReference>
<name>A0A3S1CSB4_9CYAN</name>
<comment type="caution">
    <text evidence="1">The sequence shown here is derived from an EMBL/GenBank/DDBJ whole genome shotgun (WGS) entry which is preliminary data.</text>
</comment>
<organism evidence="1 2">
    <name type="scientific">Dulcicalothrix desertica PCC 7102</name>
    <dbReference type="NCBI Taxonomy" id="232991"/>
    <lineage>
        <taxon>Bacteria</taxon>
        <taxon>Bacillati</taxon>
        <taxon>Cyanobacteriota</taxon>
        <taxon>Cyanophyceae</taxon>
        <taxon>Nostocales</taxon>
        <taxon>Calotrichaceae</taxon>
        <taxon>Dulcicalothrix</taxon>
    </lineage>
</organism>
<proteinExistence type="predicted"/>